<evidence type="ECO:0000313" key="3">
    <source>
        <dbReference type="Proteomes" id="UP000003163"/>
    </source>
</evidence>
<reference evidence="2 3" key="1">
    <citation type="submission" date="2011-08" db="EMBL/GenBank/DDBJ databases">
        <authorList>
            <person name="Liu Z.J."/>
            <person name="Shi F.L."/>
            <person name="Lu J.Q."/>
            <person name="Li M."/>
            <person name="Wang Z.L."/>
        </authorList>
    </citation>
    <scope>NUCLEOTIDE SEQUENCE [LARGE SCALE GENOMIC DNA]</scope>
    <source>
        <strain evidence="2 3">USNM 41457</strain>
    </source>
</reference>
<reference evidence="3" key="2">
    <citation type="submission" date="2015-07" db="EMBL/GenBank/DDBJ databases">
        <title>Contrasting host-pathogen interactions and genome evolution in two generalist and specialist microsporidian pathogens of mosquitoes.</title>
        <authorList>
            <consortium name="The Broad Institute Genomics Platform"/>
            <consortium name="The Broad Institute Genome Sequencing Center for Infectious Disease"/>
            <person name="Cuomo C.A."/>
            <person name="Sanscrainte N.D."/>
            <person name="Goldberg J.M."/>
            <person name="Heiman D."/>
            <person name="Young S."/>
            <person name="Zeng Q."/>
            <person name="Becnel J.J."/>
            <person name="Birren B.W."/>
        </authorList>
    </citation>
    <scope>NUCLEOTIDE SEQUENCE [LARGE SCALE GENOMIC DNA]</scope>
    <source>
        <strain evidence="3">USNM 41457</strain>
    </source>
</reference>
<comment type="caution">
    <text evidence="2">The sequence shown here is derived from an EMBL/GenBank/DDBJ whole genome shotgun (WGS) entry which is preliminary data.</text>
</comment>
<dbReference type="AlphaFoldDB" id="J9DG48"/>
<keyword evidence="1" id="KW-0732">Signal</keyword>
<name>J9DG48_EDHAE</name>
<dbReference type="Proteomes" id="UP000003163">
    <property type="component" value="Unassembled WGS sequence"/>
</dbReference>
<accession>J9DG48</accession>
<evidence type="ECO:0000313" key="2">
    <source>
        <dbReference type="EMBL" id="EJW01550.1"/>
    </source>
</evidence>
<keyword evidence="3" id="KW-1185">Reference proteome</keyword>
<proteinExistence type="predicted"/>
<feature type="signal peptide" evidence="1">
    <location>
        <begin position="1"/>
        <end position="18"/>
    </location>
</feature>
<dbReference type="VEuPathDB" id="MicrosporidiaDB:EDEG_03883"/>
<organism evidence="2 3">
    <name type="scientific">Edhazardia aedis (strain USNM 41457)</name>
    <name type="common">Microsporidian parasite</name>
    <dbReference type="NCBI Taxonomy" id="1003232"/>
    <lineage>
        <taxon>Eukaryota</taxon>
        <taxon>Fungi</taxon>
        <taxon>Fungi incertae sedis</taxon>
        <taxon>Microsporidia</taxon>
        <taxon>Edhazardia</taxon>
    </lineage>
</organism>
<feature type="chain" id="PRO_5003822070" evidence="1">
    <location>
        <begin position="19"/>
        <end position="168"/>
    </location>
</feature>
<protein>
    <submittedName>
        <fullName evidence="2">Uncharacterized protein</fullName>
    </submittedName>
</protein>
<dbReference type="HOGENOM" id="CLU_1586455_0_0_1"/>
<dbReference type="InParanoid" id="J9DG48"/>
<dbReference type="EMBL" id="AFBI03000139">
    <property type="protein sequence ID" value="EJW01550.1"/>
    <property type="molecule type" value="Genomic_DNA"/>
</dbReference>
<evidence type="ECO:0000256" key="1">
    <source>
        <dbReference type="SAM" id="SignalP"/>
    </source>
</evidence>
<gene>
    <name evidence="2" type="ORF">EDEG_03883</name>
</gene>
<sequence length="168" mass="19808">MNFYVFACLLTLLNFGNASQLVEEPNLDEQFIKIFKELFGEKKERIDMEFKKKKLKNDILEAIETFEVINKSLMRKEMEIRCLNNEIKKFQNPIDSDALELATIKTELKGIVEIHSELLARRKTCQKYIGSVKQFINKIQDLSAISLEKIVEMEEKIKELEREDNKKM</sequence>